<feature type="transmembrane region" description="Helical" evidence="1">
    <location>
        <begin position="861"/>
        <end position="894"/>
    </location>
</feature>
<dbReference type="Proteomes" id="UP000094669">
    <property type="component" value="Unassembled WGS sequence"/>
</dbReference>
<dbReference type="Gene3D" id="3.30.70.1320">
    <property type="entry name" value="Multidrug efflux transporter AcrB pore domain like"/>
    <property type="match status" value="1"/>
</dbReference>
<feature type="transmembrane region" description="Helical" evidence="1">
    <location>
        <begin position="427"/>
        <end position="443"/>
    </location>
</feature>
<dbReference type="Gene3D" id="3.30.70.1430">
    <property type="entry name" value="Multidrug efflux transporter AcrB pore domain"/>
    <property type="match status" value="2"/>
</dbReference>
<dbReference type="PRINTS" id="PR00702">
    <property type="entry name" value="ACRIFLAVINRP"/>
</dbReference>
<keyword evidence="3" id="KW-1185">Reference proteome</keyword>
<dbReference type="Gene3D" id="1.20.1640.10">
    <property type="entry name" value="Multidrug efflux transporter AcrB transmembrane domain"/>
    <property type="match status" value="3"/>
</dbReference>
<feature type="transmembrane region" description="Helical" evidence="1">
    <location>
        <begin position="823"/>
        <end position="849"/>
    </location>
</feature>
<organism evidence="2 3">
    <name type="scientific">Leptospira inadai serovar Lyme</name>
    <dbReference type="NCBI Taxonomy" id="293084"/>
    <lineage>
        <taxon>Bacteria</taxon>
        <taxon>Pseudomonadati</taxon>
        <taxon>Spirochaetota</taxon>
        <taxon>Spirochaetia</taxon>
        <taxon>Leptospirales</taxon>
        <taxon>Leptospiraceae</taxon>
        <taxon>Leptospira</taxon>
    </lineage>
</organism>
<dbReference type="InterPro" id="IPR001036">
    <property type="entry name" value="Acrflvin-R"/>
</dbReference>
<evidence type="ECO:0000256" key="1">
    <source>
        <dbReference type="SAM" id="Phobius"/>
    </source>
</evidence>
<name>A0ABX4YGI7_9LEPT</name>
<keyword evidence="1" id="KW-1133">Transmembrane helix</keyword>
<dbReference type="Pfam" id="PF00873">
    <property type="entry name" value="ACR_tran"/>
    <property type="match status" value="2"/>
</dbReference>
<dbReference type="EMBL" id="MCRM02000015">
    <property type="protein sequence ID" value="PNV74326.1"/>
    <property type="molecule type" value="Genomic_DNA"/>
</dbReference>
<evidence type="ECO:0000313" key="2">
    <source>
        <dbReference type="EMBL" id="PNV74326.1"/>
    </source>
</evidence>
<dbReference type="PANTHER" id="PTHR32063:SF0">
    <property type="entry name" value="SWARMING MOTILITY PROTEIN SWRC"/>
    <property type="match status" value="1"/>
</dbReference>
<sequence>MIEKGQKILESRPVSTGMFLFGLILFGAISYVKNPISLFPNTTYPGLTVSIEYPGADVKDLEEMITIPIEESISGVGGIEEIYSFTERGKTEINVEFEKESNLEFKSLEVRERIDIVAGNFPREVHKPFIYSYDPDNRPTMILTLKSETFDFIELRTIADNEVKRYLENIEGISKISVTGGKVREVLVSCDMQKLRAYGLDLSEIQRSIRENNTTSAVANLKKQGLSSKLLLLGRYKDLNDLKTLPVFSTKEGRNILLEDLANVSFSYREEESSSRLNGKENVSLYIYKSSLGNTLSISKEIHRKLDDLKISGVNFKLIYDQSETVKKSYLNLIACGGVGLILFFLLLYYHRNYKQVRIRTTLLTQTILNFFLFQFVLYIFKLDFDIIIFSAFILGFAIWTLVSFLLLEKTPQDLSNLKQVSTLPEFSALISIVLFLSLPLYFLDREIGEASFKLGVFIVLFLVFSYFSFSPIKRFFNQIRNRYFPSFISEPLQLELKFSLFQGLEPKITRKTILLIYVVVLLASIYRVVKIDKEFYYTIENKKILGYVELPSGTGFGFTNSITKRIEEKILALSEIEEVTSKVEGGHSFLIITLKDSAIAGDTFLEKMKKQVGNTSPAFVYFSRESDASKFKEIVVDVLGEDTEKLDETVKLLAEKARKIPGVEEVILRYKPPRDELSLVLDKYKTSHSNLSNLEIGTYLKLAIQGAVVSKFIEDSKEIDIRVRLSEEYRNSEKSLENYFIKNSTGKYAPLTEISSPKESKSPIKIFRKNKKRVLSFAIRTGKISHSKILSDLKSLGEELPDGYHLELGRSLEKTVETESKIYIVIGFAILFLFGILSSYFESFILALKALVKLSLPSSISFLFLSYVFGAFTLSMYLGILILLSISSFLIIVSHKMEETKSLKSIFYAFLPVVCLFISEVLFASEGGKFLKEIEITILVGFFVFAALLPFINPKPKNNTTE</sequence>
<dbReference type="RefSeq" id="WP_010420104.1">
    <property type="nucleotide sequence ID" value="NZ_MCRM02000015.1"/>
</dbReference>
<feature type="transmembrane region" description="Helical" evidence="1">
    <location>
        <begin position="513"/>
        <end position="530"/>
    </location>
</feature>
<dbReference type="SUPFAM" id="SSF82693">
    <property type="entry name" value="Multidrug efflux transporter AcrB pore domain, PN1, PN2, PC1 and PC2 subdomains"/>
    <property type="match status" value="2"/>
</dbReference>
<keyword evidence="1" id="KW-0812">Transmembrane</keyword>
<dbReference type="SUPFAM" id="SSF82866">
    <property type="entry name" value="Multidrug efflux transporter AcrB transmembrane domain"/>
    <property type="match status" value="2"/>
</dbReference>
<gene>
    <name evidence="2" type="ORF">BES34_014160</name>
</gene>
<evidence type="ECO:0000313" key="3">
    <source>
        <dbReference type="Proteomes" id="UP000094669"/>
    </source>
</evidence>
<dbReference type="Gene3D" id="3.30.70.1440">
    <property type="entry name" value="Multidrug efflux transporter AcrB pore domain"/>
    <property type="match status" value="1"/>
</dbReference>
<feature type="transmembrane region" description="Helical" evidence="1">
    <location>
        <begin position="906"/>
        <end position="925"/>
    </location>
</feature>
<feature type="transmembrane region" description="Helical" evidence="1">
    <location>
        <begin position="12"/>
        <end position="32"/>
    </location>
</feature>
<protein>
    <submittedName>
        <fullName evidence="2">AcrB/AcrD/AcrF family protein</fullName>
    </submittedName>
</protein>
<feature type="transmembrane region" description="Helical" evidence="1">
    <location>
        <begin position="387"/>
        <end position="407"/>
    </location>
</feature>
<feature type="transmembrane region" description="Helical" evidence="1">
    <location>
        <begin position="362"/>
        <end position="381"/>
    </location>
</feature>
<reference evidence="2" key="1">
    <citation type="submission" date="2018-01" db="EMBL/GenBank/DDBJ databases">
        <title>Genomic characterization of Leptospira inadai serogroup Lyme isolated from captured rat in Brazil and comparative analysis with human reference strain.</title>
        <authorList>
            <person name="Moreno L.Z."/>
            <person name="Loureiro A.P."/>
            <person name="Miraglia F."/>
            <person name="Kremer F.S."/>
            <person name="Eslabao M.R."/>
            <person name="Dellagostin O.A."/>
            <person name="Lilenbaum W."/>
            <person name="Moreno A.M."/>
        </authorList>
    </citation>
    <scope>NUCLEOTIDE SEQUENCE [LARGE SCALE GENOMIC DNA]</scope>
    <source>
        <strain evidence="2">M34/99</strain>
    </source>
</reference>
<dbReference type="Gene3D" id="3.30.2090.10">
    <property type="entry name" value="Multidrug efflux transporter AcrB TolC docking domain, DN and DC subdomains"/>
    <property type="match status" value="2"/>
</dbReference>
<comment type="caution">
    <text evidence="2">The sequence shown here is derived from an EMBL/GenBank/DDBJ whole genome shotgun (WGS) entry which is preliminary data.</text>
</comment>
<dbReference type="PANTHER" id="PTHR32063">
    <property type="match status" value="1"/>
</dbReference>
<accession>A0ABX4YGI7</accession>
<dbReference type="SUPFAM" id="SSF82714">
    <property type="entry name" value="Multidrug efflux transporter AcrB TolC docking domain, DN and DC subdomains"/>
    <property type="match status" value="2"/>
</dbReference>
<proteinExistence type="predicted"/>
<keyword evidence="1" id="KW-0472">Membrane</keyword>
<dbReference type="InterPro" id="IPR027463">
    <property type="entry name" value="AcrB_DN_DC_subdom"/>
</dbReference>
<feature type="transmembrane region" description="Helical" evidence="1">
    <location>
        <begin position="330"/>
        <end position="350"/>
    </location>
</feature>
<feature type="transmembrane region" description="Helical" evidence="1">
    <location>
        <begin position="455"/>
        <end position="473"/>
    </location>
</feature>
<feature type="transmembrane region" description="Helical" evidence="1">
    <location>
        <begin position="937"/>
        <end position="953"/>
    </location>
</feature>